<protein>
    <recommendedName>
        <fullName evidence="1">Myb-like domain-containing protein</fullName>
    </recommendedName>
</protein>
<dbReference type="PANTHER" id="PTHR23098">
    <property type="entry name" value="AGAP001331-PA-RELATED"/>
    <property type="match status" value="1"/>
</dbReference>
<reference evidence="2" key="1">
    <citation type="submission" date="2019-08" db="EMBL/GenBank/DDBJ databases">
        <title>The improved chromosome-level genome for the pearl oyster Pinctada fucata martensii using PacBio sequencing and Hi-C.</title>
        <authorList>
            <person name="Zheng Z."/>
        </authorList>
    </citation>
    <scope>NUCLEOTIDE SEQUENCE</scope>
    <source>
        <strain evidence="2">ZZ-2019</strain>
        <tissue evidence="2">Adductor muscle</tissue>
    </source>
</reference>
<dbReference type="InterPro" id="IPR001005">
    <property type="entry name" value="SANT/Myb"/>
</dbReference>
<name>A0AA89CAA0_PINIB</name>
<comment type="caution">
    <text evidence="2">The sequence shown here is derived from an EMBL/GenBank/DDBJ whole genome shotgun (WGS) entry which is preliminary data.</text>
</comment>
<evidence type="ECO:0000259" key="1">
    <source>
        <dbReference type="PROSITE" id="PS50090"/>
    </source>
</evidence>
<dbReference type="EMBL" id="VSWD01000002">
    <property type="protein sequence ID" value="KAK3107700.1"/>
    <property type="molecule type" value="Genomic_DNA"/>
</dbReference>
<evidence type="ECO:0000313" key="2">
    <source>
        <dbReference type="EMBL" id="KAK3107700.1"/>
    </source>
</evidence>
<proteinExistence type="predicted"/>
<dbReference type="PROSITE" id="PS50090">
    <property type="entry name" value="MYB_LIKE"/>
    <property type="match status" value="1"/>
</dbReference>
<gene>
    <name evidence="2" type="ORF">FSP39_020291</name>
</gene>
<dbReference type="GO" id="GO:0005634">
    <property type="term" value="C:nucleus"/>
    <property type="evidence" value="ECO:0007669"/>
    <property type="project" value="TreeGrafter"/>
</dbReference>
<accession>A0AA89CAA0</accession>
<dbReference type="AlphaFoldDB" id="A0AA89CAA0"/>
<organism evidence="2 3">
    <name type="scientific">Pinctada imbricata</name>
    <name type="common">Atlantic pearl-oyster</name>
    <name type="synonym">Pinctada martensii</name>
    <dbReference type="NCBI Taxonomy" id="66713"/>
    <lineage>
        <taxon>Eukaryota</taxon>
        <taxon>Metazoa</taxon>
        <taxon>Spiralia</taxon>
        <taxon>Lophotrochozoa</taxon>
        <taxon>Mollusca</taxon>
        <taxon>Bivalvia</taxon>
        <taxon>Autobranchia</taxon>
        <taxon>Pteriomorphia</taxon>
        <taxon>Pterioida</taxon>
        <taxon>Pterioidea</taxon>
        <taxon>Pteriidae</taxon>
        <taxon>Pinctada</taxon>
    </lineage>
</organism>
<evidence type="ECO:0000313" key="3">
    <source>
        <dbReference type="Proteomes" id="UP001186944"/>
    </source>
</evidence>
<dbReference type="InterPro" id="IPR028002">
    <property type="entry name" value="Myb_DNA-bind_5"/>
</dbReference>
<sequence length="207" mass="23599">MEDKKRKTNWSKEEIEVLSEEASSRINVIQGKFSNFLTHSDKKLCWQEITSKVNSVSVAPRTQKEVYKKWADLKNRVKRKAVEEGREAKKTGGGPAHIATFEAHEQQVLGTIAKSSIHGIEGGFDTADEGPKSMKRSSEDFNRELLDIEREKGEYRVKKLRLLQDLVCETKKTREVMETIVSVLKLSKEPEDNLLLSVSPIIKIPEF</sequence>
<keyword evidence="3" id="KW-1185">Reference proteome</keyword>
<dbReference type="Pfam" id="PF13873">
    <property type="entry name" value="Myb_DNA-bind_5"/>
    <property type="match status" value="1"/>
</dbReference>
<dbReference type="PANTHER" id="PTHR23098:SF16">
    <property type="entry name" value="REGULATORY PROTEIN ZESTE"/>
    <property type="match status" value="1"/>
</dbReference>
<dbReference type="Proteomes" id="UP001186944">
    <property type="component" value="Unassembled WGS sequence"/>
</dbReference>
<feature type="domain" description="Myb-like" evidence="1">
    <location>
        <begin position="2"/>
        <end position="74"/>
    </location>
</feature>